<dbReference type="AlphaFoldDB" id="A0A7I8KCX0"/>
<evidence type="ECO:0000256" key="2">
    <source>
        <dbReference type="SAM" id="MobiDB-lite"/>
    </source>
</evidence>
<evidence type="ECO:0000256" key="1">
    <source>
        <dbReference type="ARBA" id="ARBA00009861"/>
    </source>
</evidence>
<organism evidence="3 4">
    <name type="scientific">Spirodela intermedia</name>
    <name type="common">Intermediate duckweed</name>
    <dbReference type="NCBI Taxonomy" id="51605"/>
    <lineage>
        <taxon>Eukaryota</taxon>
        <taxon>Viridiplantae</taxon>
        <taxon>Streptophyta</taxon>
        <taxon>Embryophyta</taxon>
        <taxon>Tracheophyta</taxon>
        <taxon>Spermatophyta</taxon>
        <taxon>Magnoliopsida</taxon>
        <taxon>Liliopsida</taxon>
        <taxon>Araceae</taxon>
        <taxon>Lemnoideae</taxon>
        <taxon>Spirodela</taxon>
    </lineage>
</organism>
<comment type="similarity">
    <text evidence="1">Belongs to the plant acyltransferase family.</text>
</comment>
<dbReference type="Pfam" id="PF02458">
    <property type="entry name" value="Transferase"/>
    <property type="match status" value="1"/>
</dbReference>
<dbReference type="PANTHER" id="PTHR31147">
    <property type="entry name" value="ACYL TRANSFERASE 4"/>
    <property type="match status" value="1"/>
</dbReference>
<accession>A0A7I8KCX0</accession>
<dbReference type="Gene3D" id="3.30.559.10">
    <property type="entry name" value="Chloramphenicol acetyltransferase-like domain"/>
    <property type="match status" value="1"/>
</dbReference>
<sequence length="100" mass="10974">MFSCTSPEWVRADPAKVIREALSPTLVFYHPFAGRIRRGVDGGRPAVECTGEGVLFTEGDTDVRLDQFGDLLPPMPCSEESSRRSKGLRASMTPLSCLSR</sequence>
<dbReference type="Proteomes" id="UP000663760">
    <property type="component" value="Chromosome 4"/>
</dbReference>
<gene>
    <name evidence="3" type="ORF">SI8410_04006212</name>
</gene>
<protein>
    <submittedName>
        <fullName evidence="3">Uncharacterized protein</fullName>
    </submittedName>
</protein>
<name>A0A7I8KCX0_SPIIN</name>
<evidence type="ECO:0000313" key="4">
    <source>
        <dbReference type="Proteomes" id="UP000663760"/>
    </source>
</evidence>
<dbReference type="EMBL" id="LR746267">
    <property type="protein sequence ID" value="CAA7395551.1"/>
    <property type="molecule type" value="Genomic_DNA"/>
</dbReference>
<proteinExistence type="inferred from homology"/>
<evidence type="ECO:0000313" key="3">
    <source>
        <dbReference type="EMBL" id="CAA7395551.1"/>
    </source>
</evidence>
<dbReference type="OrthoDB" id="783018at2759"/>
<keyword evidence="4" id="KW-1185">Reference proteome</keyword>
<dbReference type="InterPro" id="IPR023213">
    <property type="entry name" value="CAT-like_dom_sf"/>
</dbReference>
<feature type="region of interest" description="Disordered" evidence="2">
    <location>
        <begin position="76"/>
        <end position="100"/>
    </location>
</feature>
<reference evidence="3" key="1">
    <citation type="submission" date="2020-02" db="EMBL/GenBank/DDBJ databases">
        <authorList>
            <person name="Scholz U."/>
            <person name="Mascher M."/>
            <person name="Fiebig A."/>
        </authorList>
    </citation>
    <scope>NUCLEOTIDE SEQUENCE</scope>
</reference>
<dbReference type="InterPro" id="IPR050898">
    <property type="entry name" value="Plant_acyltransferase"/>
</dbReference>